<reference evidence="6 7" key="1">
    <citation type="submission" date="2019-03" db="EMBL/GenBank/DDBJ databases">
        <title>Sapientia aquatica gen. nov., sp. nov., isolated from a crater lake.</title>
        <authorList>
            <person name="Felfoldi T."/>
            <person name="Szabo A."/>
            <person name="Toth E."/>
            <person name="Schumann P."/>
            <person name="Keki Z."/>
            <person name="Marialigeti K."/>
            <person name="Mathe I."/>
        </authorList>
    </citation>
    <scope>NUCLEOTIDE SEQUENCE [LARGE SCALE GENOMIC DNA]</scope>
    <source>
        <strain evidence="6 7">SA-152</strain>
    </source>
</reference>
<dbReference type="GO" id="GO:1902201">
    <property type="term" value="P:negative regulation of bacterial-type flagellum-dependent cell motility"/>
    <property type="evidence" value="ECO:0007669"/>
    <property type="project" value="TreeGrafter"/>
</dbReference>
<dbReference type="InterPro" id="IPR043128">
    <property type="entry name" value="Rev_trsase/Diguanyl_cyclase"/>
</dbReference>
<keyword evidence="4" id="KW-0812">Transmembrane</keyword>
<dbReference type="Gene3D" id="3.30.450.20">
    <property type="entry name" value="PAS domain"/>
    <property type="match status" value="1"/>
</dbReference>
<dbReference type="GO" id="GO:0052621">
    <property type="term" value="F:diguanylate cyclase activity"/>
    <property type="evidence" value="ECO:0007669"/>
    <property type="project" value="UniProtKB-EC"/>
</dbReference>
<gene>
    <name evidence="6" type="ORF">E2I14_17800</name>
</gene>
<feature type="transmembrane region" description="Helical" evidence="4">
    <location>
        <begin position="351"/>
        <end position="370"/>
    </location>
</feature>
<keyword evidence="4" id="KW-1133">Transmembrane helix</keyword>
<dbReference type="InterPro" id="IPR000160">
    <property type="entry name" value="GGDEF_dom"/>
</dbReference>
<sequence>MNATIKQHTFSLRQSLALPFLALFFVMISVWAWVFYANMVSMGRQMEQQLAASLNSRVNVYLDHLFLEAVTSVNEIHRLYRAGQLNQRSEEEQARQFATIMSSQPELSAINLGLEDGRLIGVNRSLANGVLHTSVIPKGAQPYREIYSVSENGQRDLFVFQEPIPYIPSKRLWYRHAIDQGKASWYPIYRFAQGETADLIGNFAIGYSMPLFDEQHQPIGVINSDIALGQISRYLKLLPLGEGGVAFIINEQNQIIGISNDTPLFRKQSTGGDEVNLQLVHFNNINSPVVEAAGERLPQGDAQETYITVNDASYLESVHSFKTDQGLDLRVVILLPEKQFFPTLKANMQTMLLFVAGTLILGIMLVLFAAHKLSKPIEQMTQWADQLAKGNWALPSSDNDPEKLHDYPIKEIRQLRNSFSTMASSLNETVATLEQRVAERTAELELVNSNLSELSNTDGMTGIPNRRKFDAVLASEWNRATRTGQPLVLALIDVDWFKKFNDHYGHLAGDDCLRHVATILKAKIRRSSDLVARYGGEEFAIIAPSINKANAIEMANIICKTLAASAVPHAMSPFGVLTASIGVALIVPTLDIEPETLIQAADEALYHAKDSGRNQVVFADIKIAPEDQFFESDIRFEQS</sequence>
<dbReference type="OrthoDB" id="9813903at2"/>
<feature type="coiled-coil region" evidence="3">
    <location>
        <begin position="423"/>
        <end position="450"/>
    </location>
</feature>
<dbReference type="Gene3D" id="6.10.340.10">
    <property type="match status" value="1"/>
</dbReference>
<comment type="caution">
    <text evidence="6">The sequence shown here is derived from an EMBL/GenBank/DDBJ whole genome shotgun (WGS) entry which is preliminary data.</text>
</comment>
<dbReference type="GO" id="GO:0043709">
    <property type="term" value="P:cell adhesion involved in single-species biofilm formation"/>
    <property type="evidence" value="ECO:0007669"/>
    <property type="project" value="TreeGrafter"/>
</dbReference>
<evidence type="ECO:0000256" key="4">
    <source>
        <dbReference type="SAM" id="Phobius"/>
    </source>
</evidence>
<dbReference type="InterPro" id="IPR029787">
    <property type="entry name" value="Nucleotide_cyclase"/>
</dbReference>
<evidence type="ECO:0000313" key="6">
    <source>
        <dbReference type="EMBL" id="TDK60640.1"/>
    </source>
</evidence>
<protein>
    <recommendedName>
        <fullName evidence="1">diguanylate cyclase</fullName>
        <ecNumber evidence="1">2.7.7.65</ecNumber>
    </recommendedName>
</protein>
<keyword evidence="4" id="KW-0472">Membrane</keyword>
<organism evidence="6 7">
    <name type="scientific">Sapientia aquatica</name>
    <dbReference type="NCBI Taxonomy" id="1549640"/>
    <lineage>
        <taxon>Bacteria</taxon>
        <taxon>Pseudomonadati</taxon>
        <taxon>Pseudomonadota</taxon>
        <taxon>Betaproteobacteria</taxon>
        <taxon>Burkholderiales</taxon>
        <taxon>Oxalobacteraceae</taxon>
        <taxon>Sapientia</taxon>
    </lineage>
</organism>
<dbReference type="SUPFAM" id="SSF55073">
    <property type="entry name" value="Nucleotide cyclase"/>
    <property type="match status" value="1"/>
</dbReference>
<evidence type="ECO:0000259" key="5">
    <source>
        <dbReference type="PROSITE" id="PS50887"/>
    </source>
</evidence>
<dbReference type="GO" id="GO:0005886">
    <property type="term" value="C:plasma membrane"/>
    <property type="evidence" value="ECO:0007669"/>
    <property type="project" value="TreeGrafter"/>
</dbReference>
<dbReference type="AlphaFoldDB" id="A0A4R5VS23"/>
<dbReference type="CDD" id="cd01949">
    <property type="entry name" value="GGDEF"/>
    <property type="match status" value="1"/>
</dbReference>
<dbReference type="Pfam" id="PF00990">
    <property type="entry name" value="GGDEF"/>
    <property type="match status" value="1"/>
</dbReference>
<dbReference type="RefSeq" id="WP_133331039.1">
    <property type="nucleotide sequence ID" value="NZ_SMYL01000015.1"/>
</dbReference>
<evidence type="ECO:0000256" key="3">
    <source>
        <dbReference type="SAM" id="Coils"/>
    </source>
</evidence>
<dbReference type="Gene3D" id="3.30.70.270">
    <property type="match status" value="1"/>
</dbReference>
<feature type="transmembrane region" description="Helical" evidence="4">
    <location>
        <begin position="16"/>
        <end position="36"/>
    </location>
</feature>
<evidence type="ECO:0000313" key="7">
    <source>
        <dbReference type="Proteomes" id="UP000294829"/>
    </source>
</evidence>
<accession>A0A4R5VS23</accession>
<name>A0A4R5VS23_9BURK</name>
<evidence type="ECO:0000256" key="2">
    <source>
        <dbReference type="ARBA" id="ARBA00034247"/>
    </source>
</evidence>
<dbReference type="CDD" id="cd06225">
    <property type="entry name" value="HAMP"/>
    <property type="match status" value="1"/>
</dbReference>
<dbReference type="Proteomes" id="UP000294829">
    <property type="component" value="Unassembled WGS sequence"/>
</dbReference>
<keyword evidence="7" id="KW-1185">Reference proteome</keyword>
<dbReference type="PROSITE" id="PS50887">
    <property type="entry name" value="GGDEF"/>
    <property type="match status" value="1"/>
</dbReference>
<comment type="catalytic activity">
    <reaction evidence="2">
        <text>2 GTP = 3',3'-c-di-GMP + 2 diphosphate</text>
        <dbReference type="Rhea" id="RHEA:24898"/>
        <dbReference type="ChEBI" id="CHEBI:33019"/>
        <dbReference type="ChEBI" id="CHEBI:37565"/>
        <dbReference type="ChEBI" id="CHEBI:58805"/>
        <dbReference type="EC" id="2.7.7.65"/>
    </reaction>
</comment>
<dbReference type="EMBL" id="SMYL01000015">
    <property type="protein sequence ID" value="TDK60640.1"/>
    <property type="molecule type" value="Genomic_DNA"/>
</dbReference>
<dbReference type="PANTHER" id="PTHR45138:SF9">
    <property type="entry name" value="DIGUANYLATE CYCLASE DGCM-RELATED"/>
    <property type="match status" value="1"/>
</dbReference>
<dbReference type="PANTHER" id="PTHR45138">
    <property type="entry name" value="REGULATORY COMPONENTS OF SENSORY TRANSDUCTION SYSTEM"/>
    <property type="match status" value="1"/>
</dbReference>
<evidence type="ECO:0000256" key="1">
    <source>
        <dbReference type="ARBA" id="ARBA00012528"/>
    </source>
</evidence>
<dbReference type="SMART" id="SM00267">
    <property type="entry name" value="GGDEF"/>
    <property type="match status" value="1"/>
</dbReference>
<dbReference type="FunFam" id="3.30.70.270:FF:000001">
    <property type="entry name" value="Diguanylate cyclase domain protein"/>
    <property type="match status" value="1"/>
</dbReference>
<feature type="domain" description="GGDEF" evidence="5">
    <location>
        <begin position="485"/>
        <end position="621"/>
    </location>
</feature>
<keyword evidence="3" id="KW-0175">Coiled coil</keyword>
<dbReference type="EC" id="2.7.7.65" evidence="1"/>
<dbReference type="NCBIfam" id="TIGR00254">
    <property type="entry name" value="GGDEF"/>
    <property type="match status" value="1"/>
</dbReference>
<dbReference type="InterPro" id="IPR050469">
    <property type="entry name" value="Diguanylate_Cyclase"/>
</dbReference>
<proteinExistence type="predicted"/>